<sequence length="222" mass="25814">MEASDDEDKSYKFRPKDYSFFNPDASSAKPVSLEYRKIFYHTVYPFIEQLRDQYNLNTLDTRIRTTIPLITRKTIVNEFVENIEARRYDFQDIRKKRDQQPDRQVNQTIRQPSPTQILAHKKKEDRSIRIAKIAITASLATKTDRDRGKEENRNYHVLYKSETSSSSSSLLSDDSYYSDNDRDSEDSSKSINAYFLTVDLVPAAMHLSSGLDSPEVPPSRPR</sequence>
<name>A0A8H3YI73_VENIN</name>
<dbReference type="AlphaFoldDB" id="A0A8H3YI73"/>
<comment type="caution">
    <text evidence="2">The sequence shown here is derived from an EMBL/GenBank/DDBJ whole genome shotgun (WGS) entry which is preliminary data.</text>
</comment>
<organism evidence="2 3">
    <name type="scientific">Venturia inaequalis</name>
    <name type="common">Apple scab fungus</name>
    <dbReference type="NCBI Taxonomy" id="5025"/>
    <lineage>
        <taxon>Eukaryota</taxon>
        <taxon>Fungi</taxon>
        <taxon>Dikarya</taxon>
        <taxon>Ascomycota</taxon>
        <taxon>Pezizomycotina</taxon>
        <taxon>Dothideomycetes</taxon>
        <taxon>Pleosporomycetidae</taxon>
        <taxon>Venturiales</taxon>
        <taxon>Venturiaceae</taxon>
        <taxon>Venturia</taxon>
    </lineage>
</organism>
<feature type="compositionally biased region" description="Low complexity" evidence="1">
    <location>
        <begin position="160"/>
        <end position="178"/>
    </location>
</feature>
<dbReference type="Proteomes" id="UP000433883">
    <property type="component" value="Unassembled WGS sequence"/>
</dbReference>
<gene>
    <name evidence="2" type="ORF">BLS_002380</name>
</gene>
<proteinExistence type="predicted"/>
<evidence type="ECO:0000313" key="2">
    <source>
        <dbReference type="EMBL" id="KAE9961345.1"/>
    </source>
</evidence>
<feature type="region of interest" description="Disordered" evidence="1">
    <location>
        <begin position="94"/>
        <end position="121"/>
    </location>
</feature>
<reference evidence="2 3" key="1">
    <citation type="submission" date="2019-11" db="EMBL/GenBank/DDBJ databases">
        <title>Venturia inaequalis Genome Resource.</title>
        <authorList>
            <person name="Lichtner F.J."/>
        </authorList>
    </citation>
    <scope>NUCLEOTIDE SEQUENCE [LARGE SCALE GENOMIC DNA]</scope>
    <source>
        <strain evidence="2">Bline_iso_100314</strain>
    </source>
</reference>
<evidence type="ECO:0000256" key="1">
    <source>
        <dbReference type="SAM" id="MobiDB-lite"/>
    </source>
</evidence>
<feature type="compositionally biased region" description="Basic and acidic residues" evidence="1">
    <location>
        <begin position="179"/>
        <end position="188"/>
    </location>
</feature>
<protein>
    <submittedName>
        <fullName evidence="2">Uncharacterized protein</fullName>
    </submittedName>
</protein>
<feature type="compositionally biased region" description="Basic and acidic residues" evidence="1">
    <location>
        <begin position="142"/>
        <end position="154"/>
    </location>
</feature>
<evidence type="ECO:0000313" key="3">
    <source>
        <dbReference type="Proteomes" id="UP000433883"/>
    </source>
</evidence>
<feature type="compositionally biased region" description="Polar residues" evidence="1">
    <location>
        <begin position="102"/>
        <end position="116"/>
    </location>
</feature>
<accession>A0A8H3YI73</accession>
<feature type="region of interest" description="Disordered" evidence="1">
    <location>
        <begin position="141"/>
        <end position="188"/>
    </location>
</feature>
<dbReference type="EMBL" id="WNWQ01001678">
    <property type="protein sequence ID" value="KAE9961345.1"/>
    <property type="molecule type" value="Genomic_DNA"/>
</dbReference>